<sequence length="237" mass="27475">MKKKKRSLKMNLQFFAEETKETDTEPSTEPSQKQTQDKMIPYERFKEVNDSLKSFKETFKKLGLEDVEELKGIVSNYKKLQDERKKAEREKMSEIDRLKVERDEALTGKENFEKQLAEVKERIREQAIQSEFIKVAMANNIDYIDDALKLADFSNVEYNEDGGVKGVEEVVKYLAKNKPFLLKQQEVKEPKQIGSPSNPAPNRDARTLQAQLEEAKKEKNLSRVIELSNKLKGLLKS</sequence>
<feature type="coiled-coil region" evidence="1">
    <location>
        <begin position="70"/>
        <end position="129"/>
    </location>
</feature>
<proteinExistence type="predicted"/>
<keyword evidence="4" id="KW-1185">Reference proteome</keyword>
<evidence type="ECO:0000313" key="3">
    <source>
        <dbReference type="EMBL" id="SMO92997.1"/>
    </source>
</evidence>
<dbReference type="Pfam" id="PF06810">
    <property type="entry name" value="Phage_scaffold"/>
    <property type="match status" value="1"/>
</dbReference>
<reference evidence="3 4" key="1">
    <citation type="submission" date="2017-05" db="EMBL/GenBank/DDBJ databases">
        <authorList>
            <person name="Varghese N."/>
            <person name="Submissions S."/>
        </authorList>
    </citation>
    <scope>NUCLEOTIDE SEQUENCE [LARGE SCALE GENOMIC DNA]</scope>
    <source>
        <strain evidence="3 4">DSM 45474</strain>
    </source>
</reference>
<gene>
    <name evidence="3" type="ORF">SAMN06264849_11514</name>
</gene>
<feature type="region of interest" description="Disordered" evidence="2">
    <location>
        <begin position="186"/>
        <end position="205"/>
    </location>
</feature>
<dbReference type="EMBL" id="FXTI01000015">
    <property type="protein sequence ID" value="SMO92997.1"/>
    <property type="molecule type" value="Genomic_DNA"/>
</dbReference>
<dbReference type="OrthoDB" id="2626708at2"/>
<evidence type="ECO:0000256" key="2">
    <source>
        <dbReference type="SAM" id="MobiDB-lite"/>
    </source>
</evidence>
<dbReference type="AlphaFoldDB" id="A0A521FA37"/>
<evidence type="ECO:0000256" key="1">
    <source>
        <dbReference type="SAM" id="Coils"/>
    </source>
</evidence>
<dbReference type="InterPro" id="IPR009636">
    <property type="entry name" value="SCAF"/>
</dbReference>
<feature type="compositionally biased region" description="Polar residues" evidence="2">
    <location>
        <begin position="25"/>
        <end position="34"/>
    </location>
</feature>
<protein>
    <recommendedName>
        <fullName evidence="5">Phage minor structural protein GP20</fullName>
    </recommendedName>
</protein>
<dbReference type="Proteomes" id="UP000315636">
    <property type="component" value="Unassembled WGS sequence"/>
</dbReference>
<keyword evidence="1" id="KW-0175">Coiled coil</keyword>
<feature type="region of interest" description="Disordered" evidence="2">
    <location>
        <begin position="1"/>
        <end position="39"/>
    </location>
</feature>
<dbReference type="RefSeq" id="WP_142506690.1">
    <property type="nucleotide sequence ID" value="NZ_FXTI01000015.1"/>
</dbReference>
<accession>A0A521FA37</accession>
<organism evidence="3 4">
    <name type="scientific">Melghirimyces algeriensis</name>
    <dbReference type="NCBI Taxonomy" id="910412"/>
    <lineage>
        <taxon>Bacteria</taxon>
        <taxon>Bacillati</taxon>
        <taxon>Bacillota</taxon>
        <taxon>Bacilli</taxon>
        <taxon>Bacillales</taxon>
        <taxon>Thermoactinomycetaceae</taxon>
        <taxon>Melghirimyces</taxon>
    </lineage>
</organism>
<evidence type="ECO:0000313" key="4">
    <source>
        <dbReference type="Proteomes" id="UP000315636"/>
    </source>
</evidence>
<evidence type="ECO:0008006" key="5">
    <source>
        <dbReference type="Google" id="ProtNLM"/>
    </source>
</evidence>
<name>A0A521FA37_9BACL</name>